<organism evidence="4 5">
    <name type="scientific">Discostella pseudostelligera</name>
    <dbReference type="NCBI Taxonomy" id="259834"/>
    <lineage>
        <taxon>Eukaryota</taxon>
        <taxon>Sar</taxon>
        <taxon>Stramenopiles</taxon>
        <taxon>Ochrophyta</taxon>
        <taxon>Bacillariophyta</taxon>
        <taxon>Coscinodiscophyceae</taxon>
        <taxon>Thalassiosirophycidae</taxon>
        <taxon>Stephanodiscales</taxon>
        <taxon>Stephanodiscaceae</taxon>
        <taxon>Discostella</taxon>
    </lineage>
</organism>
<comment type="caution">
    <text evidence="4">The sequence shown here is derived from an EMBL/GenBank/DDBJ whole genome shotgun (WGS) entry which is preliminary data.</text>
</comment>
<evidence type="ECO:0000313" key="5">
    <source>
        <dbReference type="Proteomes" id="UP001530293"/>
    </source>
</evidence>
<keyword evidence="2" id="KW-0812">Transmembrane</keyword>
<sequence length="335" mass="37274">MMFLRRQAFILHPSSISSSRGVRNTANYAWKYYWRRANDGDHMLKWNTMMRPFHHYAGELQNEKNKSQSRCIPHTHYVLSPCTNIRLPLSIYMTPSMIQASQIQFSICGMSTSTTKSTVADFSTVQTPSSTTNTTAAGGTIKKETTTMQTSEGDHHGELESSLPASQRARLLFKKYGMVFVGTYLTLYWAVLLTFFFSLDSGLLDPDVLSQLFKVSKNFACETADIIGPTGMGHSMDEAAAAYANEVTTEISNDKRTLVDIVSGYMQKWEWTKQYADRVAENPHLANLAVAWFMVKFTEPVRLAAAIMVTPKVAKALGRDVDKSSAPAGAGKTSL</sequence>
<gene>
    <name evidence="4" type="ORF">ACHAWU_001372</name>
</gene>
<evidence type="ECO:0000256" key="1">
    <source>
        <dbReference type="SAM" id="MobiDB-lite"/>
    </source>
</evidence>
<reference evidence="4 5" key="1">
    <citation type="submission" date="2024-10" db="EMBL/GenBank/DDBJ databases">
        <title>Updated reference genomes for cyclostephanoid diatoms.</title>
        <authorList>
            <person name="Roberts W.R."/>
            <person name="Alverson A.J."/>
        </authorList>
    </citation>
    <scope>NUCLEOTIDE SEQUENCE [LARGE SCALE GENOMIC DNA]</scope>
    <source>
        <strain evidence="4 5">AJA232-27</strain>
    </source>
</reference>
<name>A0ABD3MAZ7_9STRA</name>
<dbReference type="InterPro" id="IPR009688">
    <property type="entry name" value="FAM210A/B-like_dom"/>
</dbReference>
<dbReference type="Pfam" id="PF06916">
    <property type="entry name" value="FAM210A-B_dom"/>
    <property type="match status" value="1"/>
</dbReference>
<dbReference type="InterPro" id="IPR045866">
    <property type="entry name" value="FAM210A/B-like"/>
</dbReference>
<keyword evidence="5" id="KW-1185">Reference proteome</keyword>
<accession>A0ABD3MAZ7</accession>
<dbReference type="PANTHER" id="PTHR21377:SF18">
    <property type="entry name" value="DUF1279 DOMAIN-CONTAINING PROTEIN"/>
    <property type="match status" value="1"/>
</dbReference>
<protein>
    <recommendedName>
        <fullName evidence="3">DUF1279 domain-containing protein</fullName>
    </recommendedName>
</protein>
<dbReference type="EMBL" id="JALLBG020000159">
    <property type="protein sequence ID" value="KAL3761103.1"/>
    <property type="molecule type" value="Genomic_DNA"/>
</dbReference>
<feature type="region of interest" description="Disordered" evidence="1">
    <location>
        <begin position="129"/>
        <end position="162"/>
    </location>
</feature>
<keyword evidence="2" id="KW-1133">Transmembrane helix</keyword>
<proteinExistence type="predicted"/>
<dbReference type="PANTHER" id="PTHR21377">
    <property type="entry name" value="PROTEIN FAM210B, MITOCHONDRIAL"/>
    <property type="match status" value="1"/>
</dbReference>
<dbReference type="AlphaFoldDB" id="A0ABD3MAZ7"/>
<feature type="transmembrane region" description="Helical" evidence="2">
    <location>
        <begin position="176"/>
        <end position="199"/>
    </location>
</feature>
<evidence type="ECO:0000256" key="2">
    <source>
        <dbReference type="SAM" id="Phobius"/>
    </source>
</evidence>
<dbReference type="Proteomes" id="UP001530293">
    <property type="component" value="Unassembled WGS sequence"/>
</dbReference>
<evidence type="ECO:0000259" key="3">
    <source>
        <dbReference type="Pfam" id="PF06916"/>
    </source>
</evidence>
<evidence type="ECO:0000313" key="4">
    <source>
        <dbReference type="EMBL" id="KAL3761103.1"/>
    </source>
</evidence>
<feature type="domain" description="DUF1279" evidence="3">
    <location>
        <begin position="167"/>
        <end position="311"/>
    </location>
</feature>
<keyword evidence="2" id="KW-0472">Membrane</keyword>